<dbReference type="InterPro" id="IPR029052">
    <property type="entry name" value="Metallo-depent_PP-like"/>
</dbReference>
<dbReference type="InterPro" id="IPR004843">
    <property type="entry name" value="Calcineurin-like_PHP"/>
</dbReference>
<dbReference type="Pfam" id="PF00149">
    <property type="entry name" value="Metallophos"/>
    <property type="match status" value="1"/>
</dbReference>
<sequence length="272" mass="28922">MITLLQVSDAHLSPRSPLFRGNFERVARAAAEVAPDLVVATGDLSLDGAGGDADLEFAAAAHRGLPGRLMALPGNHDVGSEARLSARQPVDDARLARWRRHLGADRAVLDLPGWRIVGLNSEVMGSGHAEEAAQAAFIAEAAAGAGERRIALFLHKPPFLATLDEAAWNPWSVAPEARGALAPLLDHPGLRLVASGHIHLHHEVRRGPVLHAWAPALSFYCDPADQPGMAGSRGPGALIHRLHADHVETITLAPPGLEPVLIEAVRDQTYPR</sequence>
<dbReference type="OrthoDB" id="651281at2"/>
<accession>A0A317FES4</accession>
<dbReference type="GO" id="GO:0016787">
    <property type="term" value="F:hydrolase activity"/>
    <property type="evidence" value="ECO:0007669"/>
    <property type="project" value="InterPro"/>
</dbReference>
<evidence type="ECO:0000259" key="1">
    <source>
        <dbReference type="Pfam" id="PF00149"/>
    </source>
</evidence>
<dbReference type="PANTHER" id="PTHR43143:SF1">
    <property type="entry name" value="SERINE_THREONINE-PROTEIN PHOSPHATASE CPPED1"/>
    <property type="match status" value="1"/>
</dbReference>
<dbReference type="RefSeq" id="WP_109871300.1">
    <property type="nucleotide sequence ID" value="NZ_QGNA01000003.1"/>
</dbReference>
<evidence type="ECO:0000313" key="2">
    <source>
        <dbReference type="EMBL" id="PWS36507.1"/>
    </source>
</evidence>
<keyword evidence="3" id="KW-1185">Reference proteome</keyword>
<name>A0A317FES4_9PROT</name>
<dbReference type="Proteomes" id="UP000245765">
    <property type="component" value="Unassembled WGS sequence"/>
</dbReference>
<proteinExistence type="predicted"/>
<dbReference type="Gene3D" id="3.60.21.10">
    <property type="match status" value="1"/>
</dbReference>
<gene>
    <name evidence="2" type="ORF">DFH01_15270</name>
</gene>
<evidence type="ECO:0000313" key="3">
    <source>
        <dbReference type="Proteomes" id="UP000245765"/>
    </source>
</evidence>
<dbReference type="EMBL" id="QGNA01000003">
    <property type="protein sequence ID" value="PWS36507.1"/>
    <property type="molecule type" value="Genomic_DNA"/>
</dbReference>
<reference evidence="3" key="1">
    <citation type="submission" date="2018-05" db="EMBL/GenBank/DDBJ databases">
        <authorList>
            <person name="Du Z."/>
            <person name="Wang X."/>
        </authorList>
    </citation>
    <scope>NUCLEOTIDE SEQUENCE [LARGE SCALE GENOMIC DNA]</scope>
    <source>
        <strain evidence="3">CQN31</strain>
    </source>
</reference>
<comment type="caution">
    <text evidence="2">The sequence shown here is derived from an EMBL/GenBank/DDBJ whole genome shotgun (WGS) entry which is preliminary data.</text>
</comment>
<feature type="domain" description="Calcineurin-like phosphoesterase" evidence="1">
    <location>
        <begin position="3"/>
        <end position="199"/>
    </location>
</feature>
<protein>
    <submittedName>
        <fullName evidence="2">Metallophosphoesterase</fullName>
    </submittedName>
</protein>
<dbReference type="SUPFAM" id="SSF56300">
    <property type="entry name" value="Metallo-dependent phosphatases"/>
    <property type="match status" value="1"/>
</dbReference>
<dbReference type="InterPro" id="IPR051918">
    <property type="entry name" value="STPP_CPPED1"/>
</dbReference>
<organism evidence="2 3">
    <name type="scientific">Falsiroseomonas bella</name>
    <dbReference type="NCBI Taxonomy" id="2184016"/>
    <lineage>
        <taxon>Bacteria</taxon>
        <taxon>Pseudomonadati</taxon>
        <taxon>Pseudomonadota</taxon>
        <taxon>Alphaproteobacteria</taxon>
        <taxon>Acetobacterales</taxon>
        <taxon>Roseomonadaceae</taxon>
        <taxon>Falsiroseomonas</taxon>
    </lineage>
</organism>
<dbReference type="AlphaFoldDB" id="A0A317FES4"/>
<dbReference type="PANTHER" id="PTHR43143">
    <property type="entry name" value="METALLOPHOSPHOESTERASE, CALCINEURIN SUPERFAMILY"/>
    <property type="match status" value="1"/>
</dbReference>